<feature type="transmembrane region" description="Helical" evidence="7">
    <location>
        <begin position="242"/>
        <end position="267"/>
    </location>
</feature>
<evidence type="ECO:0000313" key="10">
    <source>
        <dbReference type="Proteomes" id="UP000054324"/>
    </source>
</evidence>
<evidence type="ECO:0008006" key="11">
    <source>
        <dbReference type="Google" id="ProtNLM"/>
    </source>
</evidence>
<reference evidence="9 10" key="1">
    <citation type="submission" date="2013-11" db="EMBL/GenBank/DDBJ databases">
        <title>Opisthorchis viverrini - life in the bile duct.</title>
        <authorList>
            <person name="Young N.D."/>
            <person name="Nagarajan N."/>
            <person name="Lin S.J."/>
            <person name="Korhonen P.K."/>
            <person name="Jex A.R."/>
            <person name="Hall R.S."/>
            <person name="Safavi-Hemami H."/>
            <person name="Kaewkong W."/>
            <person name="Bertrand D."/>
            <person name="Gao S."/>
            <person name="Seet Q."/>
            <person name="Wongkham S."/>
            <person name="Teh B.T."/>
            <person name="Wongkham C."/>
            <person name="Intapan P.M."/>
            <person name="Maleewong W."/>
            <person name="Yang X."/>
            <person name="Hu M."/>
            <person name="Wang Z."/>
            <person name="Hofmann A."/>
            <person name="Sternberg P.W."/>
            <person name="Tan P."/>
            <person name="Wang J."/>
            <person name="Gasser R.B."/>
        </authorList>
    </citation>
    <scope>NUCLEOTIDE SEQUENCE [LARGE SCALE GENOMIC DNA]</scope>
</reference>
<feature type="transmembrane region" description="Helical" evidence="7">
    <location>
        <begin position="412"/>
        <end position="428"/>
    </location>
</feature>
<dbReference type="RefSeq" id="XP_009171855.1">
    <property type="nucleotide sequence ID" value="XM_009173591.1"/>
</dbReference>
<keyword evidence="10" id="KW-1185">Reference proteome</keyword>
<dbReference type="EMBL" id="KL596811">
    <property type="protein sequence ID" value="KER24398.1"/>
    <property type="molecule type" value="Genomic_DNA"/>
</dbReference>
<dbReference type="Pfam" id="PF01758">
    <property type="entry name" value="SBF"/>
    <property type="match status" value="1"/>
</dbReference>
<dbReference type="GeneID" id="20328595"/>
<evidence type="ECO:0000256" key="5">
    <source>
        <dbReference type="ARBA" id="ARBA00022989"/>
    </source>
</evidence>
<proteinExistence type="inferred from homology"/>
<evidence type="ECO:0000256" key="3">
    <source>
        <dbReference type="ARBA" id="ARBA00022692"/>
    </source>
</evidence>
<dbReference type="GO" id="GO:0016020">
    <property type="term" value="C:membrane"/>
    <property type="evidence" value="ECO:0007669"/>
    <property type="project" value="UniProtKB-SubCell"/>
</dbReference>
<dbReference type="Gene3D" id="1.20.1530.20">
    <property type="match status" value="1"/>
</dbReference>
<evidence type="ECO:0000313" key="9">
    <source>
        <dbReference type="EMBL" id="KER24398.1"/>
    </source>
</evidence>
<feature type="transmembrane region" description="Helical" evidence="7">
    <location>
        <begin position="304"/>
        <end position="325"/>
    </location>
</feature>
<dbReference type="PANTHER" id="PTHR10361">
    <property type="entry name" value="SODIUM-BILE ACID COTRANSPORTER"/>
    <property type="match status" value="1"/>
</dbReference>
<dbReference type="KEGG" id="ovi:T265_14429"/>
<dbReference type="Proteomes" id="UP000054324">
    <property type="component" value="Unassembled WGS sequence"/>
</dbReference>
<organism evidence="9 10">
    <name type="scientific">Opisthorchis viverrini</name>
    <name type="common">Southeast Asian liver fluke</name>
    <dbReference type="NCBI Taxonomy" id="6198"/>
    <lineage>
        <taxon>Eukaryota</taxon>
        <taxon>Metazoa</taxon>
        <taxon>Spiralia</taxon>
        <taxon>Lophotrochozoa</taxon>
        <taxon>Platyhelminthes</taxon>
        <taxon>Trematoda</taxon>
        <taxon>Digenea</taxon>
        <taxon>Opisthorchiida</taxon>
        <taxon>Opisthorchiata</taxon>
        <taxon>Opisthorchiidae</taxon>
        <taxon>Opisthorchis</taxon>
    </lineage>
</organism>
<dbReference type="InterPro" id="IPR038770">
    <property type="entry name" value="Na+/solute_symporter_sf"/>
</dbReference>
<keyword evidence="4" id="KW-0813">Transport</keyword>
<dbReference type="AlphaFoldDB" id="A0A074ZB96"/>
<sequence length="578" mass="64610">MSIRWAWLCILGSLQATLAIPSADEPRVLEIGLKDDGQIINDRKRFELNLAKTDENSSYYKQLSNPTNDSLLQLQIARDDLRLTDDLPSRHVEVRVVYTSIIPLALSYDLDSMQAAQLQNQSWHWLPPANNLSLSIFIDVVPKQIGLSYLRFWVREAKNLGFTEPKAFVLNSSSWTTQHYFDSLLNTPWRFELLGFPVIVLRGQGVVQLVFRIVVVSMVTIFTFTMGCELDPGLLKAYFRRPIGPAIGFCCQFIIMPLISFTIAKLVPIKQEFGFGLLTIGCSPGGGASNAWSLMLGGDINLSILMTFISSFSALFMMPLLLFAFGRFFIDVNRVRIPYGNICIQLLQIAIPALFGLGLRCWKPEIAKRFTKITRPMFVFFILFFLTFGIYANLSIFRLIGSYPIVMPTGALLPWIGFAMAALVAFILRQSRPIIITIALETGIQNIGAAVLVLLYSMPQPEGDLGAVMPITVSIFTPVPLYFILLGVTIKRRCCRKRPPPSEAHEVEPMNAPGKDLVEENDKKETFDVLFPEEPNGGGHLGRYGAALTINAFLGNLVRDELKSEPCVSKRPDQLGNQ</sequence>
<dbReference type="InterPro" id="IPR004710">
    <property type="entry name" value="Bilac:Na_transpt"/>
</dbReference>
<feature type="transmembrane region" description="Helical" evidence="7">
    <location>
        <begin position="273"/>
        <end position="292"/>
    </location>
</feature>
<dbReference type="InterPro" id="IPR002657">
    <property type="entry name" value="BilAc:Na_symport/Acr3"/>
</dbReference>
<keyword evidence="5 7" id="KW-1133">Transmembrane helix</keyword>
<feature type="transmembrane region" description="Helical" evidence="7">
    <location>
        <begin position="435"/>
        <end position="456"/>
    </location>
</feature>
<gene>
    <name evidence="9" type="ORF">T265_14429</name>
</gene>
<dbReference type="GO" id="GO:0015293">
    <property type="term" value="F:symporter activity"/>
    <property type="evidence" value="ECO:0007669"/>
    <property type="project" value="UniProtKB-KW"/>
</dbReference>
<evidence type="ECO:0000256" key="1">
    <source>
        <dbReference type="ARBA" id="ARBA00004141"/>
    </source>
</evidence>
<comment type="subcellular location">
    <subcellularLocation>
        <location evidence="1">Membrane</location>
        <topology evidence="1">Multi-pass membrane protein</topology>
    </subcellularLocation>
</comment>
<keyword evidence="8" id="KW-0732">Signal</keyword>
<protein>
    <recommendedName>
        <fullName evidence="11">Sodium bile acid symporter family protein</fullName>
    </recommendedName>
</protein>
<feature type="signal peptide" evidence="8">
    <location>
        <begin position="1"/>
        <end position="19"/>
    </location>
</feature>
<accession>A0A074ZB96</accession>
<dbReference type="PANTHER" id="PTHR10361:SF28">
    <property type="entry name" value="P3 PROTEIN-RELATED"/>
    <property type="match status" value="1"/>
</dbReference>
<feature type="transmembrane region" description="Helical" evidence="7">
    <location>
        <begin position="378"/>
        <end position="400"/>
    </location>
</feature>
<name>A0A074ZB96_OPIVI</name>
<evidence type="ECO:0000256" key="2">
    <source>
        <dbReference type="ARBA" id="ARBA00006528"/>
    </source>
</evidence>
<dbReference type="CTD" id="20328595"/>
<dbReference type="OrthoDB" id="203097at2759"/>
<feature type="transmembrane region" description="Helical" evidence="7">
    <location>
        <begin position="468"/>
        <end position="488"/>
    </location>
</feature>
<feature type="transmembrane region" description="Helical" evidence="7">
    <location>
        <begin position="209"/>
        <end position="230"/>
    </location>
</feature>
<evidence type="ECO:0000256" key="7">
    <source>
        <dbReference type="SAM" id="Phobius"/>
    </source>
</evidence>
<keyword evidence="4" id="KW-0769">Symport</keyword>
<evidence type="ECO:0000256" key="6">
    <source>
        <dbReference type="ARBA" id="ARBA00023136"/>
    </source>
</evidence>
<evidence type="ECO:0000256" key="8">
    <source>
        <dbReference type="SAM" id="SignalP"/>
    </source>
</evidence>
<keyword evidence="3 7" id="KW-0812">Transmembrane</keyword>
<evidence type="ECO:0000256" key="4">
    <source>
        <dbReference type="ARBA" id="ARBA00022847"/>
    </source>
</evidence>
<keyword evidence="6 7" id="KW-0472">Membrane</keyword>
<comment type="similarity">
    <text evidence="2">Belongs to the bile acid:sodium symporter (BASS) (TC 2.A.28) family.</text>
</comment>
<feature type="non-terminal residue" evidence="9">
    <location>
        <position position="578"/>
    </location>
</feature>
<feature type="chain" id="PRO_5001705024" description="Sodium bile acid symporter family protein" evidence="8">
    <location>
        <begin position="20"/>
        <end position="578"/>
    </location>
</feature>